<dbReference type="InterPro" id="IPR025554">
    <property type="entry name" value="DUF4140"/>
</dbReference>
<feature type="chain" id="PRO_5017811873" evidence="2">
    <location>
        <begin position="20"/>
        <end position="526"/>
    </location>
</feature>
<feature type="coiled-coil region" evidence="1">
    <location>
        <begin position="159"/>
        <end position="193"/>
    </location>
</feature>
<dbReference type="PANTHER" id="PTHR31005:SF8">
    <property type="entry name" value="DUF4139 DOMAIN-CONTAINING PROTEIN"/>
    <property type="match status" value="1"/>
</dbReference>
<evidence type="ECO:0000259" key="4">
    <source>
        <dbReference type="Pfam" id="PF13600"/>
    </source>
</evidence>
<comment type="caution">
    <text evidence="5">The sequence shown here is derived from an EMBL/GenBank/DDBJ whole genome shotgun (WGS) entry which is preliminary data.</text>
</comment>
<dbReference type="Pfam" id="PF13600">
    <property type="entry name" value="DUF4140"/>
    <property type="match status" value="1"/>
</dbReference>
<keyword evidence="6" id="KW-1185">Reference proteome</keyword>
<dbReference type="InterPro" id="IPR011935">
    <property type="entry name" value="CHP02231"/>
</dbReference>
<dbReference type="OrthoDB" id="634585at2"/>
<organism evidence="5 6">
    <name type="scientific">Mucilaginibacter terrenus</name>
    <dbReference type="NCBI Taxonomy" id="2482727"/>
    <lineage>
        <taxon>Bacteria</taxon>
        <taxon>Pseudomonadati</taxon>
        <taxon>Bacteroidota</taxon>
        <taxon>Sphingobacteriia</taxon>
        <taxon>Sphingobacteriales</taxon>
        <taxon>Sphingobacteriaceae</taxon>
        <taxon>Mucilaginibacter</taxon>
    </lineage>
</organism>
<dbReference type="RefSeq" id="WP_117382549.1">
    <property type="nucleotide sequence ID" value="NZ_QWDE01000001.1"/>
</dbReference>
<accession>A0A3E2NXD7</accession>
<dbReference type="EMBL" id="QWDE01000001">
    <property type="protein sequence ID" value="RFZ85652.1"/>
    <property type="molecule type" value="Genomic_DNA"/>
</dbReference>
<dbReference type="AlphaFoldDB" id="A0A3E2NXD7"/>
<dbReference type="PANTHER" id="PTHR31005">
    <property type="entry name" value="DUF4139 DOMAIN-CONTAINING PROTEIN"/>
    <property type="match status" value="1"/>
</dbReference>
<protein>
    <submittedName>
        <fullName evidence="5">Mucoidy inhibitor MuiA family protein</fullName>
    </submittedName>
</protein>
<reference evidence="5 6" key="1">
    <citation type="submission" date="2018-08" db="EMBL/GenBank/DDBJ databases">
        <title>Mucilaginibacter terrae sp. nov., isolated from manganese diggings.</title>
        <authorList>
            <person name="Huang Y."/>
            <person name="Zhou Z."/>
        </authorList>
    </citation>
    <scope>NUCLEOTIDE SEQUENCE [LARGE SCALE GENOMIC DNA]</scope>
    <source>
        <strain evidence="5 6">ZH6</strain>
    </source>
</reference>
<dbReference type="NCBIfam" id="TIGR02231">
    <property type="entry name" value="mucoidy inhibitor MuiA family protein"/>
    <property type="match status" value="1"/>
</dbReference>
<evidence type="ECO:0000313" key="5">
    <source>
        <dbReference type="EMBL" id="RFZ85652.1"/>
    </source>
</evidence>
<evidence type="ECO:0000259" key="3">
    <source>
        <dbReference type="Pfam" id="PF13598"/>
    </source>
</evidence>
<feature type="domain" description="DUF4139" evidence="3">
    <location>
        <begin position="216"/>
        <end position="519"/>
    </location>
</feature>
<feature type="domain" description="DUF4140" evidence="4">
    <location>
        <begin position="32"/>
        <end position="129"/>
    </location>
</feature>
<evidence type="ECO:0000256" key="2">
    <source>
        <dbReference type="SAM" id="SignalP"/>
    </source>
</evidence>
<evidence type="ECO:0000313" key="6">
    <source>
        <dbReference type="Proteomes" id="UP000260823"/>
    </source>
</evidence>
<keyword evidence="2" id="KW-0732">Signal</keyword>
<dbReference type="Pfam" id="PF13598">
    <property type="entry name" value="DUF4139"/>
    <property type="match status" value="1"/>
</dbReference>
<dbReference type="Proteomes" id="UP000260823">
    <property type="component" value="Unassembled WGS sequence"/>
</dbReference>
<keyword evidence="1" id="KW-0175">Coiled coil</keyword>
<gene>
    <name evidence="5" type="ORF">DYU05_08660</name>
</gene>
<proteinExistence type="predicted"/>
<name>A0A3E2NXD7_9SPHI</name>
<dbReference type="InterPro" id="IPR037291">
    <property type="entry name" value="DUF4139"/>
</dbReference>
<sequence>MKKFLFIACLLICSATARAEEGQKIASKIENVTVFLNGAQVTRTSLVNIVPGNYALVFENLSPNINVPSIQVRAAGDFTILSVKHERNFLGESAKTKQTEELQTMQKSLKDKIALQTALLNINQEEANMLAKNQVGNGQTGGLDVVKLRAALDFQTLRLTEIKKKELVINNELEKLNEQLQKYDSQLDALQRSQLPSTSNIVVNISSKIALQANFTLSYAVGNAFWYPTYDIRAKNVNSPITIAYKANVSQRCGEDWKNVKLTLSTGDPSVSGVKPELNPYYLNLYTPRPLAGKSFSSQSLNEVVVVNEFRSTNPVAVNPTENQTNIEFKIQNPFSIPNDGKPYTVEIDQVTIPATYQYYVAPKLNTDVFLNARIIDWTKFNFLSGEASIFFEGTFVGKSVLDTHTASDTLQLSLGIDKSILVKRTLQKDLNEKQGLLGSSKKETRDWLISVKNRKTQPVNILVQDQVPVSQNTAIEVDAQETSGAEMDKVTGKLSWNLTLAPQEAKQLRVKYQVKYPKNQVVIVQ</sequence>
<feature type="signal peptide" evidence="2">
    <location>
        <begin position="1"/>
        <end position="19"/>
    </location>
</feature>
<evidence type="ECO:0000256" key="1">
    <source>
        <dbReference type="SAM" id="Coils"/>
    </source>
</evidence>